<dbReference type="PANTHER" id="PTHR33112">
    <property type="entry name" value="DOMAIN PROTEIN, PUTATIVE-RELATED"/>
    <property type="match status" value="1"/>
</dbReference>
<sequence length="196" mass="22195">MTNRIDFDELPKTFREAICFARNLEIEYLWIDSLYIIQDSIQDWEDESAQMGSVYRNALLAQPCRVKRSNGLYDLDTGAWKDVLHSASKIYPHGFPSKEGLYLNPVLTQYPKQLPVEQGEASDNQKPSLNTSPREGLDIWGSAIAEYSKCSSTVEKDKRVAISGLAKHIQPLLDGFRGTSRYLAGIWEPSLPQQLL</sequence>
<gene>
    <name evidence="2" type="ORF">PVAG01_09559</name>
</gene>
<keyword evidence="3" id="KW-1185">Reference proteome</keyword>
<reference evidence="2 3" key="1">
    <citation type="submission" date="2024-06" db="EMBL/GenBank/DDBJ databases">
        <title>Complete genome of Phlyctema vagabunda strain 19-DSS-EL-015.</title>
        <authorList>
            <person name="Fiorenzani C."/>
        </authorList>
    </citation>
    <scope>NUCLEOTIDE SEQUENCE [LARGE SCALE GENOMIC DNA]</scope>
    <source>
        <strain evidence="2 3">19-DSS-EL-015</strain>
    </source>
</reference>
<comment type="caution">
    <text evidence="2">The sequence shown here is derived from an EMBL/GenBank/DDBJ whole genome shotgun (WGS) entry which is preliminary data.</text>
</comment>
<dbReference type="Proteomes" id="UP001629113">
    <property type="component" value="Unassembled WGS sequence"/>
</dbReference>
<dbReference type="Pfam" id="PF06985">
    <property type="entry name" value="HET"/>
    <property type="match status" value="1"/>
</dbReference>
<proteinExistence type="predicted"/>
<evidence type="ECO:0000259" key="1">
    <source>
        <dbReference type="Pfam" id="PF06985"/>
    </source>
</evidence>
<dbReference type="PANTHER" id="PTHR33112:SF16">
    <property type="entry name" value="HETEROKARYON INCOMPATIBILITY DOMAIN-CONTAINING PROTEIN"/>
    <property type="match status" value="1"/>
</dbReference>
<protein>
    <recommendedName>
        <fullName evidence="1">Heterokaryon incompatibility domain-containing protein</fullName>
    </recommendedName>
</protein>
<dbReference type="InterPro" id="IPR010730">
    <property type="entry name" value="HET"/>
</dbReference>
<feature type="domain" description="Heterokaryon incompatibility" evidence="1">
    <location>
        <begin position="6"/>
        <end position="60"/>
    </location>
</feature>
<evidence type="ECO:0000313" key="3">
    <source>
        <dbReference type="Proteomes" id="UP001629113"/>
    </source>
</evidence>
<dbReference type="EMBL" id="JBFCZG010000008">
    <property type="protein sequence ID" value="KAL3419337.1"/>
    <property type="molecule type" value="Genomic_DNA"/>
</dbReference>
<organism evidence="2 3">
    <name type="scientific">Phlyctema vagabunda</name>
    <dbReference type="NCBI Taxonomy" id="108571"/>
    <lineage>
        <taxon>Eukaryota</taxon>
        <taxon>Fungi</taxon>
        <taxon>Dikarya</taxon>
        <taxon>Ascomycota</taxon>
        <taxon>Pezizomycotina</taxon>
        <taxon>Leotiomycetes</taxon>
        <taxon>Helotiales</taxon>
        <taxon>Dermateaceae</taxon>
        <taxon>Phlyctema</taxon>
    </lineage>
</organism>
<evidence type="ECO:0000313" key="2">
    <source>
        <dbReference type="EMBL" id="KAL3419337.1"/>
    </source>
</evidence>
<accession>A0ABR4P7V4</accession>
<name>A0ABR4P7V4_9HELO</name>